<evidence type="ECO:0000313" key="7">
    <source>
        <dbReference type="EMBL" id="KKA21096.1"/>
    </source>
</evidence>
<accession>A0A0F4YTC8</accession>
<dbReference type="AlphaFoldDB" id="A0A0F4YTC8"/>
<evidence type="ECO:0000313" key="8">
    <source>
        <dbReference type="Proteomes" id="UP000053958"/>
    </source>
</evidence>
<feature type="transmembrane region" description="Helical" evidence="5">
    <location>
        <begin position="441"/>
        <end position="461"/>
    </location>
</feature>
<dbReference type="Gene3D" id="3.50.50.60">
    <property type="entry name" value="FAD/NAD(P)-binding domain"/>
    <property type="match status" value="1"/>
</dbReference>
<organism evidence="7 8">
    <name type="scientific">Rasamsonia emersonii (strain ATCC 16479 / CBS 393.64 / IMI 116815)</name>
    <dbReference type="NCBI Taxonomy" id="1408163"/>
    <lineage>
        <taxon>Eukaryota</taxon>
        <taxon>Fungi</taxon>
        <taxon>Dikarya</taxon>
        <taxon>Ascomycota</taxon>
        <taxon>Pezizomycotina</taxon>
        <taxon>Eurotiomycetes</taxon>
        <taxon>Eurotiomycetidae</taxon>
        <taxon>Eurotiales</taxon>
        <taxon>Trichocomaceae</taxon>
        <taxon>Rasamsonia</taxon>
    </lineage>
</organism>
<keyword evidence="5" id="KW-0472">Membrane</keyword>
<keyword evidence="8" id="KW-1185">Reference proteome</keyword>
<keyword evidence="3" id="KW-0274">FAD</keyword>
<evidence type="ECO:0000256" key="4">
    <source>
        <dbReference type="ARBA" id="ARBA00023002"/>
    </source>
</evidence>
<sequence>MTFKVLIVGGSIAGMALANMLETYGIAYELLEKHAVIAPQLGASIALLPNGFRILDQIGVCEVIERLSVAMDSMARFDPRGRRLRVYDEYGYYLEGMTGYKMRFLDRQQVIQALYDNLKDKSKIHTSCEVIKVEFLGSEVKVETTDGSEFTGSIVVGADGVHSRMRQEMWRIADAEIPGFISDRERKSITCTYSCLFGISDSLEAIEKDPGFKVFKKHRSYLFQAGPDGKTYWFAFFKNETRTVGPDIPRYTVDDEKTLAARTADDVLCEGLTFGEVYVRRLYSVLVPLEEYVLDRCFYKRVVLLGDSFHKMNPITGQGGNSAIESAAQLADLLLELVQRNALDGDSIQHAFAKFQRVRKPRTERLMEAARSTQQLDSLDNPFLKVINLQVMGNLGIEPIIPRIAEALIPGCRLRYLPPPKRRGIVAWEDEVKMTLEDRPVAATVVWILLILVAALAPCILKRYAAPAVVDTSPAGSSLLQLYAAISAVAIHGLWMIESYRRSFWFSPLGSAIPFLLAAQFFSVVTPIYFILHIALSRDKMFYYPCPRAIEPDVAKALATGLACIYFVPIVQTVSSLGELTHDGSVSALVRAWNMTHFGVLCRELFSLIPARTTTETSARTRKDGPKEMFGALDMPSLARLYAFFFAVTSVAHVVFISKYTYALRNTYSLTGADDIANLSSLSLTILTWCLFTAWDLRRVNIVENDILLRRAWLAVVIGSAVVGPAATLAATWWWREREMERARGGKKTQQESEWGWEGKEMNRAY</sequence>
<dbReference type="Proteomes" id="UP000053958">
    <property type="component" value="Unassembled WGS sequence"/>
</dbReference>
<keyword evidence="5" id="KW-0812">Transmembrane</keyword>
<feature type="transmembrane region" description="Helical" evidence="5">
    <location>
        <begin position="482"/>
        <end position="500"/>
    </location>
</feature>
<comment type="similarity">
    <text evidence="1">Belongs to the paxM FAD-dependent monooxygenase family.</text>
</comment>
<evidence type="ECO:0000259" key="6">
    <source>
        <dbReference type="Pfam" id="PF01494"/>
    </source>
</evidence>
<keyword evidence="4" id="KW-0560">Oxidoreductase</keyword>
<dbReference type="SUPFAM" id="SSF51905">
    <property type="entry name" value="FAD/NAD(P)-binding domain"/>
    <property type="match status" value="1"/>
</dbReference>
<keyword evidence="5" id="KW-1133">Transmembrane helix</keyword>
<name>A0A0F4YTC8_RASE3</name>
<dbReference type="PANTHER" id="PTHR47356:SF2">
    <property type="entry name" value="FAD-BINDING DOMAIN-CONTAINING PROTEIN-RELATED"/>
    <property type="match status" value="1"/>
</dbReference>
<dbReference type="InterPro" id="IPR050562">
    <property type="entry name" value="FAD_mOase_fung"/>
</dbReference>
<protein>
    <recommendedName>
        <fullName evidence="6">FAD-binding domain-containing protein</fullName>
    </recommendedName>
</protein>
<reference evidence="7 8" key="1">
    <citation type="submission" date="2015-04" db="EMBL/GenBank/DDBJ databases">
        <authorList>
            <person name="Heijne W.H."/>
            <person name="Fedorova N.D."/>
            <person name="Nierman W.C."/>
            <person name="Vollebregt A.W."/>
            <person name="Zhao Z."/>
            <person name="Wu L."/>
            <person name="Kumar M."/>
            <person name="Stam H."/>
            <person name="van den Berg M.A."/>
            <person name="Pel H.J."/>
        </authorList>
    </citation>
    <scope>NUCLEOTIDE SEQUENCE [LARGE SCALE GENOMIC DNA]</scope>
    <source>
        <strain evidence="7 8">CBS 393.64</strain>
    </source>
</reference>
<dbReference type="InterPro" id="IPR036188">
    <property type="entry name" value="FAD/NAD-bd_sf"/>
</dbReference>
<feature type="domain" description="FAD-binding" evidence="6">
    <location>
        <begin position="4"/>
        <end position="168"/>
    </location>
</feature>
<comment type="caution">
    <text evidence="7">The sequence shown here is derived from an EMBL/GenBank/DDBJ whole genome shotgun (WGS) entry which is preliminary data.</text>
</comment>
<dbReference type="EMBL" id="LASV01000206">
    <property type="protein sequence ID" value="KKA21096.1"/>
    <property type="molecule type" value="Genomic_DNA"/>
</dbReference>
<dbReference type="Pfam" id="PF01494">
    <property type="entry name" value="FAD_binding_3"/>
    <property type="match status" value="2"/>
</dbReference>
<dbReference type="GeneID" id="25317236"/>
<gene>
    <name evidence="7" type="ORF">T310_4889</name>
</gene>
<dbReference type="GO" id="GO:0004497">
    <property type="term" value="F:monooxygenase activity"/>
    <property type="evidence" value="ECO:0007669"/>
    <property type="project" value="InterPro"/>
</dbReference>
<feature type="transmembrane region" description="Helical" evidence="5">
    <location>
        <begin position="557"/>
        <end position="575"/>
    </location>
</feature>
<dbReference type="PANTHER" id="PTHR47356">
    <property type="entry name" value="FAD-DEPENDENT MONOOXYGENASE ASQG-RELATED"/>
    <property type="match status" value="1"/>
</dbReference>
<dbReference type="RefSeq" id="XP_013327708.1">
    <property type="nucleotide sequence ID" value="XM_013472254.1"/>
</dbReference>
<feature type="transmembrane region" description="Helical" evidence="5">
    <location>
        <begin position="641"/>
        <end position="664"/>
    </location>
</feature>
<dbReference type="OrthoDB" id="10029326at2759"/>
<dbReference type="GO" id="GO:0071949">
    <property type="term" value="F:FAD binding"/>
    <property type="evidence" value="ECO:0007669"/>
    <property type="project" value="InterPro"/>
</dbReference>
<evidence type="ECO:0000256" key="3">
    <source>
        <dbReference type="ARBA" id="ARBA00022827"/>
    </source>
</evidence>
<feature type="transmembrane region" description="Helical" evidence="5">
    <location>
        <begin position="512"/>
        <end position="536"/>
    </location>
</feature>
<dbReference type="PRINTS" id="PR00420">
    <property type="entry name" value="RNGMNOXGNASE"/>
</dbReference>
<evidence type="ECO:0000256" key="1">
    <source>
        <dbReference type="ARBA" id="ARBA00007992"/>
    </source>
</evidence>
<dbReference type="InterPro" id="IPR002938">
    <property type="entry name" value="FAD-bd"/>
</dbReference>
<keyword evidence="2" id="KW-0285">Flavoprotein</keyword>
<evidence type="ECO:0000256" key="5">
    <source>
        <dbReference type="SAM" id="Phobius"/>
    </source>
</evidence>
<feature type="transmembrane region" description="Helical" evidence="5">
    <location>
        <begin position="676"/>
        <end position="695"/>
    </location>
</feature>
<feature type="domain" description="FAD-binding" evidence="6">
    <location>
        <begin position="288"/>
        <end position="342"/>
    </location>
</feature>
<evidence type="ECO:0000256" key="2">
    <source>
        <dbReference type="ARBA" id="ARBA00022630"/>
    </source>
</evidence>
<feature type="transmembrane region" description="Helical" evidence="5">
    <location>
        <begin position="715"/>
        <end position="735"/>
    </location>
</feature>
<proteinExistence type="inferred from homology"/>
<dbReference type="STRING" id="1408163.A0A0F4YTC8"/>